<evidence type="ECO:0000313" key="2">
    <source>
        <dbReference type="EMBL" id="PKY43183.1"/>
    </source>
</evidence>
<reference evidence="2 3" key="1">
    <citation type="submission" date="2015-10" db="EMBL/GenBank/DDBJ databases">
        <title>Genome analyses suggest a sexual origin of heterokaryosis in a supposedly ancient asexual fungus.</title>
        <authorList>
            <person name="Ropars J."/>
            <person name="Sedzielewska K."/>
            <person name="Noel J."/>
            <person name="Charron P."/>
            <person name="Farinelli L."/>
            <person name="Marton T."/>
            <person name="Kruger M."/>
            <person name="Pelin A."/>
            <person name="Brachmann A."/>
            <person name="Corradi N."/>
        </authorList>
    </citation>
    <scope>NUCLEOTIDE SEQUENCE [LARGE SCALE GENOMIC DNA]</scope>
    <source>
        <strain evidence="2 3">A4</strain>
    </source>
</reference>
<dbReference type="AlphaFoldDB" id="A0A2I1G979"/>
<name>A0A2I1G979_9GLOM</name>
<accession>A0A2I1G979</accession>
<evidence type="ECO:0000313" key="3">
    <source>
        <dbReference type="Proteomes" id="UP000234323"/>
    </source>
</evidence>
<sequence length="122" mass="13644">MGKISLCDKDSNVDDLNVSSDDDNDFSDLPIHFIHFESTNLKQNTTTSKLVIVTSPILLNMEIIPIDQPVIPENFWKDKQKLKTCITTDKQVKDQSTTAKPDAQTSANKPQKGKKTSEPEVI</sequence>
<dbReference type="EMBL" id="LLXI01000239">
    <property type="protein sequence ID" value="PKY43183.1"/>
    <property type="molecule type" value="Genomic_DNA"/>
</dbReference>
<feature type="region of interest" description="Disordered" evidence="1">
    <location>
        <begin position="87"/>
        <end position="122"/>
    </location>
</feature>
<organism evidence="2 3">
    <name type="scientific">Rhizophagus irregularis</name>
    <dbReference type="NCBI Taxonomy" id="588596"/>
    <lineage>
        <taxon>Eukaryota</taxon>
        <taxon>Fungi</taxon>
        <taxon>Fungi incertae sedis</taxon>
        <taxon>Mucoromycota</taxon>
        <taxon>Glomeromycotina</taxon>
        <taxon>Glomeromycetes</taxon>
        <taxon>Glomerales</taxon>
        <taxon>Glomeraceae</taxon>
        <taxon>Rhizophagus</taxon>
    </lineage>
</organism>
<gene>
    <name evidence="2" type="ORF">RhiirA4_457130</name>
</gene>
<keyword evidence="3" id="KW-1185">Reference proteome</keyword>
<feature type="compositionally biased region" description="Polar residues" evidence="1">
    <location>
        <begin position="87"/>
        <end position="109"/>
    </location>
</feature>
<protein>
    <submittedName>
        <fullName evidence="2">Uncharacterized protein</fullName>
    </submittedName>
</protein>
<evidence type="ECO:0000256" key="1">
    <source>
        <dbReference type="SAM" id="MobiDB-lite"/>
    </source>
</evidence>
<proteinExistence type="predicted"/>
<comment type="caution">
    <text evidence="2">The sequence shown here is derived from an EMBL/GenBank/DDBJ whole genome shotgun (WGS) entry which is preliminary data.</text>
</comment>
<dbReference type="Proteomes" id="UP000234323">
    <property type="component" value="Unassembled WGS sequence"/>
</dbReference>